<dbReference type="RefSeq" id="WP_086469588.1">
    <property type="nucleotide sequence ID" value="NZ_FXWK01000001.1"/>
</dbReference>
<reference evidence="15" key="1">
    <citation type="submission" date="2017-04" db="EMBL/GenBank/DDBJ databases">
        <authorList>
            <person name="Varghese N."/>
            <person name="Submissions S."/>
        </authorList>
    </citation>
    <scope>NUCLEOTIDE SEQUENCE [LARGE SCALE GENOMIC DNA]</scope>
</reference>
<evidence type="ECO:0000256" key="6">
    <source>
        <dbReference type="ARBA" id="ARBA00022741"/>
    </source>
</evidence>
<dbReference type="EC" id="2.7.6.3" evidence="3"/>
<dbReference type="OrthoDB" id="9808041at2"/>
<gene>
    <name evidence="14" type="ORF">SAMN06295905_1240</name>
</gene>
<dbReference type="NCBIfam" id="TIGR01498">
    <property type="entry name" value="folK"/>
    <property type="match status" value="1"/>
</dbReference>
<dbReference type="Gene3D" id="3.30.70.560">
    <property type="entry name" value="7,8-Dihydro-6-hydroxymethylpterin-pyrophosphokinase HPPK"/>
    <property type="match status" value="1"/>
</dbReference>
<comment type="similarity">
    <text evidence="2">Belongs to the HPPK family.</text>
</comment>
<evidence type="ECO:0000256" key="5">
    <source>
        <dbReference type="ARBA" id="ARBA00022679"/>
    </source>
</evidence>
<evidence type="ECO:0000256" key="9">
    <source>
        <dbReference type="ARBA" id="ARBA00022909"/>
    </source>
</evidence>
<dbReference type="GO" id="GO:0046656">
    <property type="term" value="P:folic acid biosynthetic process"/>
    <property type="evidence" value="ECO:0007669"/>
    <property type="project" value="UniProtKB-KW"/>
</dbReference>
<organism evidence="14 15">
    <name type="scientific">Devosia lucknowensis</name>
    <dbReference type="NCBI Taxonomy" id="1096929"/>
    <lineage>
        <taxon>Bacteria</taxon>
        <taxon>Pseudomonadati</taxon>
        <taxon>Pseudomonadota</taxon>
        <taxon>Alphaproteobacteria</taxon>
        <taxon>Hyphomicrobiales</taxon>
        <taxon>Devosiaceae</taxon>
        <taxon>Devosia</taxon>
    </lineage>
</organism>
<dbReference type="PANTHER" id="PTHR43071">
    <property type="entry name" value="2-AMINO-4-HYDROXY-6-HYDROXYMETHYLDIHYDROPTERIDINE PYROPHOSPHOKINASE"/>
    <property type="match status" value="1"/>
</dbReference>
<evidence type="ECO:0000313" key="14">
    <source>
        <dbReference type="EMBL" id="SMQ65495.1"/>
    </source>
</evidence>
<dbReference type="AlphaFoldDB" id="A0A1Y6ES12"/>
<keyword evidence="5" id="KW-0808">Transferase</keyword>
<name>A0A1Y6ES12_9HYPH</name>
<dbReference type="GO" id="GO:0016301">
    <property type="term" value="F:kinase activity"/>
    <property type="evidence" value="ECO:0007669"/>
    <property type="project" value="UniProtKB-KW"/>
</dbReference>
<evidence type="ECO:0000259" key="13">
    <source>
        <dbReference type="Pfam" id="PF01288"/>
    </source>
</evidence>
<sequence length="149" mass="16838">MATAWLSLGANIGDPAAQLADAIVRLDAHPQIRVVEQSSVIRTRAWGKTDQPDFANMAATVETDLLPIDLLHACLDIERDMGRIRHEVWGPRLIDIDLIAYERLEMDTTKLILPHRFAHERDFVLAPLREISPDTADWISSRHAKDGKR</sequence>
<evidence type="ECO:0000256" key="2">
    <source>
        <dbReference type="ARBA" id="ARBA00005810"/>
    </source>
</evidence>
<evidence type="ECO:0000256" key="3">
    <source>
        <dbReference type="ARBA" id="ARBA00013253"/>
    </source>
</evidence>
<evidence type="ECO:0000256" key="10">
    <source>
        <dbReference type="ARBA" id="ARBA00029409"/>
    </source>
</evidence>
<dbReference type="GO" id="GO:0046654">
    <property type="term" value="P:tetrahydrofolate biosynthetic process"/>
    <property type="evidence" value="ECO:0007669"/>
    <property type="project" value="UniProtKB-UniPathway"/>
</dbReference>
<comment type="function">
    <text evidence="10">Catalyzes the transfer of pyrophosphate from adenosine triphosphate (ATP) to 6-hydroxymethyl-7,8-dihydropterin, an enzymatic step in folate biosynthesis pathway.</text>
</comment>
<evidence type="ECO:0000313" key="15">
    <source>
        <dbReference type="Proteomes" id="UP000194474"/>
    </source>
</evidence>
<comment type="pathway">
    <text evidence="1">Cofactor biosynthesis; tetrahydrofolate biosynthesis; 2-amino-4-hydroxy-6-hydroxymethyl-7,8-dihydropteridine diphosphate from 7,8-dihydroneopterin triphosphate: step 4/4.</text>
</comment>
<evidence type="ECO:0000256" key="12">
    <source>
        <dbReference type="ARBA" id="ARBA00033413"/>
    </source>
</evidence>
<dbReference type="GO" id="GO:0005524">
    <property type="term" value="F:ATP binding"/>
    <property type="evidence" value="ECO:0007669"/>
    <property type="project" value="UniProtKB-KW"/>
</dbReference>
<keyword evidence="7 14" id="KW-0418">Kinase</keyword>
<proteinExistence type="inferred from homology"/>
<keyword evidence="8" id="KW-0067">ATP-binding</keyword>
<evidence type="ECO:0000256" key="11">
    <source>
        <dbReference type="ARBA" id="ARBA00029766"/>
    </source>
</evidence>
<dbReference type="UniPathway" id="UPA00077">
    <property type="reaction ID" value="UER00155"/>
</dbReference>
<dbReference type="SUPFAM" id="SSF55083">
    <property type="entry name" value="6-hydroxymethyl-7,8-dihydropterin pyrophosphokinase, HPPK"/>
    <property type="match status" value="1"/>
</dbReference>
<evidence type="ECO:0000256" key="4">
    <source>
        <dbReference type="ARBA" id="ARBA00016218"/>
    </source>
</evidence>
<dbReference type="Proteomes" id="UP000194474">
    <property type="component" value="Unassembled WGS sequence"/>
</dbReference>
<dbReference type="GO" id="GO:0003848">
    <property type="term" value="F:2-amino-4-hydroxy-6-hydroxymethyldihydropteridine diphosphokinase activity"/>
    <property type="evidence" value="ECO:0007669"/>
    <property type="project" value="UniProtKB-EC"/>
</dbReference>
<dbReference type="CDD" id="cd00483">
    <property type="entry name" value="HPPK"/>
    <property type="match status" value="1"/>
</dbReference>
<keyword evidence="9" id="KW-0289">Folate biosynthesis</keyword>
<dbReference type="InterPro" id="IPR000550">
    <property type="entry name" value="Hppk"/>
</dbReference>
<evidence type="ECO:0000256" key="1">
    <source>
        <dbReference type="ARBA" id="ARBA00005051"/>
    </source>
</evidence>
<dbReference type="PANTHER" id="PTHR43071:SF1">
    <property type="entry name" value="2-AMINO-4-HYDROXY-6-HYDROXYMETHYLDIHYDROPTERIDINE PYROPHOSPHOKINASE"/>
    <property type="match status" value="1"/>
</dbReference>
<dbReference type="EMBL" id="FXWK01000001">
    <property type="protein sequence ID" value="SMQ65495.1"/>
    <property type="molecule type" value="Genomic_DNA"/>
</dbReference>
<evidence type="ECO:0000256" key="8">
    <source>
        <dbReference type="ARBA" id="ARBA00022840"/>
    </source>
</evidence>
<keyword evidence="15" id="KW-1185">Reference proteome</keyword>
<accession>A0A1Y6ES12</accession>
<evidence type="ECO:0000256" key="7">
    <source>
        <dbReference type="ARBA" id="ARBA00022777"/>
    </source>
</evidence>
<keyword evidence="6" id="KW-0547">Nucleotide-binding</keyword>
<protein>
    <recommendedName>
        <fullName evidence="4">2-amino-4-hydroxy-6-hydroxymethyldihydropteridine pyrophosphokinase</fullName>
        <ecNumber evidence="3">2.7.6.3</ecNumber>
    </recommendedName>
    <alternativeName>
        <fullName evidence="11">6-hydroxymethyl-7,8-dihydropterin pyrophosphokinase</fullName>
    </alternativeName>
    <alternativeName>
        <fullName evidence="12">7,8-dihydro-6-hydroxymethylpterin-pyrophosphokinase</fullName>
    </alternativeName>
</protein>
<dbReference type="Pfam" id="PF01288">
    <property type="entry name" value="HPPK"/>
    <property type="match status" value="1"/>
</dbReference>
<dbReference type="InterPro" id="IPR035907">
    <property type="entry name" value="Hppk_sf"/>
</dbReference>
<feature type="domain" description="7,8-dihydro-6-hydroxymethylpterin-pyrophosphokinase" evidence="13">
    <location>
        <begin position="6"/>
        <end position="133"/>
    </location>
</feature>